<keyword evidence="2" id="KW-1185">Reference proteome</keyword>
<organism evidence="1 2">
    <name type="scientific">Mytilus edulis</name>
    <name type="common">Blue mussel</name>
    <dbReference type="NCBI Taxonomy" id="6550"/>
    <lineage>
        <taxon>Eukaryota</taxon>
        <taxon>Metazoa</taxon>
        <taxon>Spiralia</taxon>
        <taxon>Lophotrochozoa</taxon>
        <taxon>Mollusca</taxon>
        <taxon>Bivalvia</taxon>
        <taxon>Autobranchia</taxon>
        <taxon>Pteriomorphia</taxon>
        <taxon>Mytilida</taxon>
        <taxon>Mytiloidea</taxon>
        <taxon>Mytilidae</taxon>
        <taxon>Mytilinae</taxon>
        <taxon>Mytilus</taxon>
    </lineage>
</organism>
<protein>
    <submittedName>
        <fullName evidence="1">Uncharacterized protein</fullName>
    </submittedName>
</protein>
<name>A0A8S3VLQ6_MYTED</name>
<evidence type="ECO:0000313" key="1">
    <source>
        <dbReference type="EMBL" id="CAG2254599.1"/>
    </source>
</evidence>
<proteinExistence type="predicted"/>
<sequence length="219" mass="25410">MQLNLLSPVFVDDQFTTERQQVWRNFVQFDEYLNVEHIPEPTGPECYSCDTNFVIMKMPGSRMIMNLIEFRRAEFMDIVRQLRVKTEIDIDEEMPTDLFENAYSGCADIICLDAIKIIAAVNYEGCKNDFIHDFCNIQSFHLMESMAEDRRISVFQWALTNYLKIEDMADIDFKTLAGSLHATLWVYGSAISAICQMAELANNANDITWNFIDNGKEFF</sequence>
<reference evidence="1" key="1">
    <citation type="submission" date="2021-03" db="EMBL/GenBank/DDBJ databases">
        <authorList>
            <person name="Bekaert M."/>
        </authorList>
    </citation>
    <scope>NUCLEOTIDE SEQUENCE</scope>
</reference>
<dbReference type="AlphaFoldDB" id="A0A8S3VLQ6"/>
<dbReference type="Proteomes" id="UP000683360">
    <property type="component" value="Unassembled WGS sequence"/>
</dbReference>
<dbReference type="EMBL" id="CAJPWZ010003250">
    <property type="protein sequence ID" value="CAG2254599.1"/>
    <property type="molecule type" value="Genomic_DNA"/>
</dbReference>
<accession>A0A8S3VLQ6</accession>
<evidence type="ECO:0000313" key="2">
    <source>
        <dbReference type="Proteomes" id="UP000683360"/>
    </source>
</evidence>
<comment type="caution">
    <text evidence="1">The sequence shown here is derived from an EMBL/GenBank/DDBJ whole genome shotgun (WGS) entry which is preliminary data.</text>
</comment>
<gene>
    <name evidence="1" type="ORF">MEDL_66066</name>
</gene>